<feature type="compositionally biased region" description="Basic residues" evidence="14">
    <location>
        <begin position="435"/>
        <end position="449"/>
    </location>
</feature>
<dbReference type="SUPFAM" id="SSF81324">
    <property type="entry name" value="Voltage-gated potassium channels"/>
    <property type="match status" value="2"/>
</dbReference>
<dbReference type="InParanoid" id="Q22YT0"/>
<evidence type="ECO:0000256" key="6">
    <source>
        <dbReference type="ARBA" id="ARBA00022692"/>
    </source>
</evidence>
<dbReference type="InterPro" id="IPR050599">
    <property type="entry name" value="VDCC_alpha-1_subunit"/>
</dbReference>
<dbReference type="STRING" id="312017.Q22YT0"/>
<feature type="transmembrane region" description="Helical" evidence="15">
    <location>
        <begin position="1431"/>
        <end position="1456"/>
    </location>
</feature>
<dbReference type="EMBL" id="GG662798">
    <property type="protein sequence ID" value="EAR90591.2"/>
    <property type="molecule type" value="Genomic_DNA"/>
</dbReference>
<keyword evidence="12" id="KW-0325">Glycoprotein</keyword>
<feature type="compositionally biased region" description="Basic and acidic residues" evidence="14">
    <location>
        <begin position="1964"/>
        <end position="1975"/>
    </location>
</feature>
<feature type="transmembrane region" description="Helical" evidence="15">
    <location>
        <begin position="376"/>
        <end position="398"/>
    </location>
</feature>
<evidence type="ECO:0000313" key="18">
    <source>
        <dbReference type="Proteomes" id="UP000009168"/>
    </source>
</evidence>
<feature type="transmembrane region" description="Helical" evidence="15">
    <location>
        <begin position="1646"/>
        <end position="1668"/>
    </location>
</feature>
<feature type="compositionally biased region" description="Low complexity" evidence="14">
    <location>
        <begin position="2107"/>
        <end position="2133"/>
    </location>
</feature>
<evidence type="ECO:0000256" key="2">
    <source>
        <dbReference type="ARBA" id="ARBA00022448"/>
    </source>
</evidence>
<evidence type="ECO:0000256" key="9">
    <source>
        <dbReference type="ARBA" id="ARBA00022989"/>
    </source>
</evidence>
<feature type="transmembrane region" description="Helical" evidence="15">
    <location>
        <begin position="251"/>
        <end position="270"/>
    </location>
</feature>
<evidence type="ECO:0000256" key="7">
    <source>
        <dbReference type="ARBA" id="ARBA00022837"/>
    </source>
</evidence>
<dbReference type="RefSeq" id="XP_001010836.2">
    <property type="nucleotide sequence ID" value="XM_001010836.2"/>
</dbReference>
<evidence type="ECO:0000256" key="4">
    <source>
        <dbReference type="ARBA" id="ARBA00022568"/>
    </source>
</evidence>
<feature type="transmembrane region" description="Helical" evidence="15">
    <location>
        <begin position="1745"/>
        <end position="1767"/>
    </location>
</feature>
<dbReference type="Proteomes" id="UP000009168">
    <property type="component" value="Unassembled WGS sequence"/>
</dbReference>
<dbReference type="GO" id="GO:0098703">
    <property type="term" value="P:calcium ion import across plasma membrane"/>
    <property type="evidence" value="ECO:0007669"/>
    <property type="project" value="TreeGrafter"/>
</dbReference>
<evidence type="ECO:0000256" key="15">
    <source>
        <dbReference type="SAM" id="Phobius"/>
    </source>
</evidence>
<feature type="compositionally biased region" description="Basic and acidic residues" evidence="14">
    <location>
        <begin position="411"/>
        <end position="427"/>
    </location>
</feature>
<keyword evidence="10" id="KW-0406">Ion transport</keyword>
<feature type="compositionally biased region" description="Polar residues" evidence="14">
    <location>
        <begin position="2094"/>
        <end position="2106"/>
    </location>
</feature>
<keyword evidence="18" id="KW-1185">Reference proteome</keyword>
<evidence type="ECO:0000256" key="8">
    <source>
        <dbReference type="ARBA" id="ARBA00022882"/>
    </source>
</evidence>
<evidence type="ECO:0000256" key="1">
    <source>
        <dbReference type="ARBA" id="ARBA00004141"/>
    </source>
</evidence>
<feature type="region of interest" description="Disordered" evidence="14">
    <location>
        <begin position="912"/>
        <end position="931"/>
    </location>
</feature>
<feature type="compositionally biased region" description="Polar residues" evidence="14">
    <location>
        <begin position="2071"/>
        <end position="2080"/>
    </location>
</feature>
<accession>Q22YT0</accession>
<feature type="transmembrane region" description="Helical" evidence="15">
    <location>
        <begin position="1546"/>
        <end position="1571"/>
    </location>
</feature>
<dbReference type="InterPro" id="IPR002048">
    <property type="entry name" value="EF_hand_dom"/>
</dbReference>
<evidence type="ECO:0000256" key="5">
    <source>
        <dbReference type="ARBA" id="ARBA00022673"/>
    </source>
</evidence>
<reference evidence="18" key="1">
    <citation type="journal article" date="2006" name="PLoS Biol.">
        <title>Macronuclear genome sequence of the ciliate Tetrahymena thermophila, a model eukaryote.</title>
        <authorList>
            <person name="Eisen J.A."/>
            <person name="Coyne R.S."/>
            <person name="Wu M."/>
            <person name="Wu D."/>
            <person name="Thiagarajan M."/>
            <person name="Wortman J.R."/>
            <person name="Badger J.H."/>
            <person name="Ren Q."/>
            <person name="Amedeo P."/>
            <person name="Jones K.M."/>
            <person name="Tallon L.J."/>
            <person name="Delcher A.L."/>
            <person name="Salzberg S.L."/>
            <person name="Silva J.C."/>
            <person name="Haas B.J."/>
            <person name="Majoros W.H."/>
            <person name="Farzad M."/>
            <person name="Carlton J.M."/>
            <person name="Smith R.K. Jr."/>
            <person name="Garg J."/>
            <person name="Pearlman R.E."/>
            <person name="Karrer K.M."/>
            <person name="Sun L."/>
            <person name="Manning G."/>
            <person name="Elde N.C."/>
            <person name="Turkewitz A.P."/>
            <person name="Asai D.J."/>
            <person name="Wilkes D.E."/>
            <person name="Wang Y."/>
            <person name="Cai H."/>
            <person name="Collins K."/>
            <person name="Stewart B.A."/>
            <person name="Lee S.R."/>
            <person name="Wilamowska K."/>
            <person name="Weinberg Z."/>
            <person name="Ruzzo W.L."/>
            <person name="Wloga D."/>
            <person name="Gaertig J."/>
            <person name="Frankel J."/>
            <person name="Tsao C.-C."/>
            <person name="Gorovsky M.A."/>
            <person name="Keeling P.J."/>
            <person name="Waller R.F."/>
            <person name="Patron N.J."/>
            <person name="Cherry J.M."/>
            <person name="Stover N.A."/>
            <person name="Krieger C.J."/>
            <person name="del Toro C."/>
            <person name="Ryder H.F."/>
            <person name="Williamson S.C."/>
            <person name="Barbeau R.A."/>
            <person name="Hamilton E.P."/>
            <person name="Orias E."/>
        </authorList>
    </citation>
    <scope>NUCLEOTIDE SEQUENCE [LARGE SCALE GENOMIC DNA]</scope>
    <source>
        <strain evidence="18">SB210</strain>
    </source>
</reference>
<feature type="region of interest" description="Disordered" evidence="14">
    <location>
        <begin position="969"/>
        <end position="1003"/>
    </location>
</feature>
<evidence type="ECO:0000256" key="11">
    <source>
        <dbReference type="ARBA" id="ARBA00023136"/>
    </source>
</evidence>
<feature type="transmembrane region" description="Helical" evidence="15">
    <location>
        <begin position="156"/>
        <end position="177"/>
    </location>
</feature>
<keyword evidence="2" id="KW-0813">Transport</keyword>
<evidence type="ECO:0000256" key="3">
    <source>
        <dbReference type="ARBA" id="ARBA00022553"/>
    </source>
</evidence>
<feature type="transmembrane region" description="Helical" evidence="15">
    <location>
        <begin position="342"/>
        <end position="364"/>
    </location>
</feature>
<sequence>MNQTPQKANNQETIAINNILSSPQYIQQNVQIDQLQNEKNITRNSQEDIQFQEGIISKKIQDANNEIDRNTQNYLQTHEEQDQQQYSHQNLGQNKEKEESASKKMTKNNYYRVLNSQTFRWIIIASTLAEIAAYLMHDYSYRITKQRKESLQINVVADYFELITNIIFTIEIIFIIFAYGAHRKTLNQIFTTLNALLLTVLISSWISYATDEIEVFNVYKHFRILTIFRLFPVLAKKVNAFFGSFKHLGKTFFPLICVIIFYSVIGISFFRGHIESRCRLTKHPEEGETIWEIDESVHLPCGVASCPSQSYCGNPAEYGLPEYHHEFDNEHMLWGYVNFNDIFNALFSVYNFLMINGWVATTNIFWRAQDKTVSGIYFVSLVLLLSQIFSNIVLATLYEGFMDSNTSGKQSSKEGGESTLQNDKESKASPTQKKSIFKKKQKNASKFTKHSNDSEQEQEKMRKQGLMLISQISCVRDDQLKYNKGYKLSLFLQSIYKYAKQFRKSTLFSFLHFVNIISIIVVLCIDNIQIEGYEYVKLNKADFIVTMIFFSFSFIELITQGKKYFEQKLLLLDAFIILITSISYIVESSKGYDIFNPQVQTFIFIRWIKMLRILRLINEFSIFGSLKILLHTYYYTLASLPEFLFLWVLLIVLFVQIGRELLAGMDGGDEHFDEEETIIRINYNTLHNSLIAVIMICYNEEWQLVMYKYRRIVGYKSILYHFLAMLILQVLFVRLFIAIFINIFMKWLRENEIVLYHSQTLVIIKKLTKQATNFFNSKRNQIQPQQSNTLKENNNIKQQASIKNSVEEMQEYQQDGMKGYEKQQNLKNETKMLNQDSQNQKMNGAIQNSQTKKQNQNGNLNLPKIIHTTSIEKIDEIQMKKQNLKRKQSLEMLRESTQPSINVIMSRSKSNENLIDQKQQQSSRETSSKHQNQLIAYRKINTHSHASTAFNIVLNNDSSEKDQIAEPINQENKNDQKQNNIFLLTPQRSIYNRSKSGENENRNNQDEFNKIEHAKFNIQSHNSSQKRTRHSQLPSISLQSPLNSSTVFPFINQNCINEIIKQSSREQFQSDAESYPSQSKYDRLLIMSLESLKSQENNDKLSQNGKQNSQHHSNQQQQQNEFIDKLNNNNNAYNKNLGSNSFKELNMTSEQNENSHDINNDEEEEERSLFIFSKENKFRKICKNIVMHNYFDYFNSICIAALAFLFCADTPFVDPNSSEQVVIIVFHAILTAFFIIENIMQIIAYGFIFSPTSFIQRNWFFNSIDIITTVASFFYTVDFWPRSVYVFKFILILRLTVLFSFLSHQVKEVHHAGMILIKCLPRMLRLIIFAAIFLLISGALTTKLLKGSMHHCYIGDESDGENSEIPEIITKFDCLDLGGDWIDSQYNFNNIINSLQILFMVQSSEGWIHIMFNVYDSTSPELNSHYRQNSLWAIFFIQFFFIANICILNMFVGLVVETQLEMIESEHKTKDLHKFQKEWLFIKKSIYQLKPSAKVKIPQDKVRKFLFDNLIQGNALKIIFYTFTLANCINLMLFRNRQTQEEIDKLYLVNEVCLVAMIIEIFCRMVCLNLKYFTEPWNVIDLSIVIIGWINLRFQQTNEFEIFDRGLRIFDGVAKGLQLLRFYRIMKHFTIIKKLFKSLQYAISSIFGIFQVLIIFLFISVLISMNLFPYIKEQKIINGYDVTFRDFPNALFTLIRVMTSEYWYVVAQEGAKKMQPDFVCFENIILYEDYQKYGQNACGSRLSYIFFYGFYLVFTLVILNIFIATIIESYKEAFSADESAVNHYQLDDVLELWKQYDPEGKGYISYKEFWQFSSQIAIIYGVKSEDLMDIQNKNEFLKTLNIPIFEDPINKVFCYKFHDVVISISKISVQIKYGITTLEPENSNLRNQLDSLIKKKKLSGDDMIKPTSFTSADMVLIIVLTRKVKQWRQKVLGKQEEYILDIKQLTQKLKSQFNKSQNINLEQAQKEEENDKKQTNQEIQQLNQQQTTEQLKIKDILKEDKQQDTEQFIPITVKSKLPPIEKKKFNSKQSTLNKAEKNVKFIECLQTKPQDTEDGLVLQNNNQDDFNYNNIEQPNKITDQQFEKNKSLPVKISKQNSNASNNISNTQIQQKSSSEQNQNQNIQSPENNNNCQENQEKQFRDEKLKFSILPIEFKATSVIQEQDNYQDDDFGLDVNFNQNFIFAFDEQEETQNI</sequence>
<feature type="transmembrane region" description="Helical" evidence="15">
    <location>
        <begin position="633"/>
        <end position="655"/>
    </location>
</feature>
<feature type="region of interest" description="Disordered" evidence="14">
    <location>
        <begin position="1017"/>
        <end position="1039"/>
    </location>
</feature>
<dbReference type="GeneID" id="7833219"/>
<evidence type="ECO:0000256" key="13">
    <source>
        <dbReference type="ARBA" id="ARBA00023303"/>
    </source>
</evidence>
<feature type="transmembrane region" description="Helical" evidence="15">
    <location>
        <begin position="1190"/>
        <end position="1209"/>
    </location>
</feature>
<feature type="region of interest" description="Disordered" evidence="14">
    <location>
        <begin position="407"/>
        <end position="458"/>
    </location>
</feature>
<keyword evidence="3" id="KW-0597">Phosphoprotein</keyword>
<dbReference type="eggNOG" id="KOG2301">
    <property type="taxonomic scope" value="Eukaryota"/>
</dbReference>
<dbReference type="OrthoDB" id="431720at2759"/>
<keyword evidence="13" id="KW-0407">Ion channel</keyword>
<dbReference type="Gene3D" id="1.10.238.10">
    <property type="entry name" value="EF-hand"/>
    <property type="match status" value="1"/>
</dbReference>
<name>Q22YT0_TETTS</name>
<evidence type="ECO:0000259" key="16">
    <source>
        <dbReference type="PROSITE" id="PS50222"/>
    </source>
</evidence>
<keyword evidence="9 15" id="KW-1133">Transmembrane helix</keyword>
<feature type="transmembrane region" description="Helical" evidence="15">
    <location>
        <begin position="570"/>
        <end position="586"/>
    </location>
</feature>
<feature type="transmembrane region" description="Helical" evidence="15">
    <location>
        <begin position="1259"/>
        <end position="1277"/>
    </location>
</feature>
<feature type="transmembrane region" description="Helical" evidence="15">
    <location>
        <begin position="1221"/>
        <end position="1247"/>
    </location>
</feature>
<feature type="transmembrane region" description="Helical" evidence="15">
    <location>
        <begin position="1284"/>
        <end position="1303"/>
    </location>
</feature>
<keyword evidence="7" id="KW-0106">Calcium</keyword>
<feature type="transmembrane region" description="Helical" evidence="15">
    <location>
        <begin position="1515"/>
        <end position="1534"/>
    </location>
</feature>
<keyword evidence="11 15" id="KW-0472">Membrane</keyword>
<dbReference type="Pfam" id="PF00520">
    <property type="entry name" value="Ion_trans"/>
    <property type="match status" value="4"/>
</dbReference>
<dbReference type="Gene3D" id="1.20.120.350">
    <property type="entry name" value="Voltage-gated potassium channels. Chain C"/>
    <property type="match status" value="4"/>
</dbReference>
<organism evidence="17 18">
    <name type="scientific">Tetrahymena thermophila (strain SB210)</name>
    <dbReference type="NCBI Taxonomy" id="312017"/>
    <lineage>
        <taxon>Eukaryota</taxon>
        <taxon>Sar</taxon>
        <taxon>Alveolata</taxon>
        <taxon>Ciliophora</taxon>
        <taxon>Intramacronucleata</taxon>
        <taxon>Oligohymenophorea</taxon>
        <taxon>Hymenostomatida</taxon>
        <taxon>Tetrahymenina</taxon>
        <taxon>Tetrahymenidae</taxon>
        <taxon>Tetrahymena</taxon>
    </lineage>
</organism>
<evidence type="ECO:0000256" key="14">
    <source>
        <dbReference type="SAM" id="MobiDB-lite"/>
    </source>
</evidence>
<proteinExistence type="predicted"/>
<dbReference type="KEGG" id="tet:TTHERM_00122400"/>
<dbReference type="GO" id="GO:0005509">
    <property type="term" value="F:calcium ion binding"/>
    <property type="evidence" value="ECO:0007669"/>
    <property type="project" value="InterPro"/>
</dbReference>
<dbReference type="PANTHER" id="PTHR45628">
    <property type="entry name" value="VOLTAGE-DEPENDENT CALCIUM CHANNEL TYPE A SUBUNIT ALPHA-1"/>
    <property type="match status" value="1"/>
</dbReference>
<feature type="compositionally biased region" description="Low complexity" evidence="14">
    <location>
        <begin position="2059"/>
        <end position="2070"/>
    </location>
</feature>
<keyword evidence="6 15" id="KW-0812">Transmembrane</keyword>
<feature type="region of interest" description="Disordered" evidence="14">
    <location>
        <begin position="1095"/>
        <end position="1119"/>
    </location>
</feature>
<feature type="transmembrane region" description="Helical" evidence="15">
    <location>
        <begin position="189"/>
        <end position="208"/>
    </location>
</feature>
<dbReference type="Gene3D" id="1.10.287.70">
    <property type="match status" value="4"/>
</dbReference>
<feature type="transmembrane region" description="Helical" evidence="15">
    <location>
        <begin position="718"/>
        <end position="745"/>
    </location>
</feature>
<feature type="compositionally biased region" description="Low complexity" evidence="14">
    <location>
        <begin position="1107"/>
        <end position="1119"/>
    </location>
</feature>
<feature type="region of interest" description="Disordered" evidence="14">
    <location>
        <begin position="1964"/>
        <end position="1985"/>
    </location>
</feature>
<feature type="region of interest" description="Disordered" evidence="14">
    <location>
        <begin position="2094"/>
        <end position="2137"/>
    </location>
</feature>
<dbReference type="InterPro" id="IPR005821">
    <property type="entry name" value="Ion_trans_dom"/>
</dbReference>
<feature type="domain" description="EF-hand" evidence="16">
    <location>
        <begin position="1784"/>
        <end position="1819"/>
    </location>
</feature>
<feature type="transmembrane region" description="Helical" evidence="15">
    <location>
        <begin position="507"/>
        <end position="529"/>
    </location>
</feature>
<dbReference type="GO" id="GO:0008331">
    <property type="term" value="F:high voltage-gated calcium channel activity"/>
    <property type="evidence" value="ECO:0007669"/>
    <property type="project" value="TreeGrafter"/>
</dbReference>
<dbReference type="HOGENOM" id="CLU_231726_0_0_1"/>
<feature type="region of interest" description="Disordered" evidence="14">
    <location>
        <begin position="78"/>
        <end position="103"/>
    </location>
</feature>
<protein>
    <submittedName>
        <fullName evidence="17">Cation channel family protein</fullName>
    </submittedName>
</protein>
<feature type="compositionally biased region" description="Polar residues" evidence="14">
    <location>
        <begin position="1095"/>
        <end position="1106"/>
    </location>
</feature>
<feature type="region of interest" description="Disordered" evidence="14">
    <location>
        <begin position="2053"/>
        <end position="2081"/>
    </location>
</feature>
<dbReference type="GO" id="GO:0005891">
    <property type="term" value="C:voltage-gated calcium channel complex"/>
    <property type="evidence" value="ECO:0007669"/>
    <property type="project" value="TreeGrafter"/>
</dbReference>
<feature type="compositionally biased region" description="Low complexity" evidence="14">
    <location>
        <begin position="1976"/>
        <end position="1985"/>
    </location>
</feature>
<evidence type="ECO:0000313" key="17">
    <source>
        <dbReference type="EMBL" id="EAR90591.2"/>
    </source>
</evidence>
<feature type="transmembrane region" description="Helical" evidence="15">
    <location>
        <begin position="541"/>
        <end position="558"/>
    </location>
</feature>
<feature type="transmembrane region" description="Helical" evidence="15">
    <location>
        <begin position="1323"/>
        <end position="1341"/>
    </location>
</feature>
<keyword evidence="8" id="KW-0851">Voltage-gated channel</keyword>
<feature type="transmembrane region" description="Helical" evidence="15">
    <location>
        <begin position="118"/>
        <end position="136"/>
    </location>
</feature>
<dbReference type="PANTHER" id="PTHR45628:SF7">
    <property type="entry name" value="VOLTAGE-DEPENDENT CALCIUM CHANNEL TYPE A SUBUNIT ALPHA-1"/>
    <property type="match status" value="1"/>
</dbReference>
<evidence type="ECO:0000256" key="10">
    <source>
        <dbReference type="ARBA" id="ARBA00023065"/>
    </source>
</evidence>
<comment type="subcellular location">
    <subcellularLocation>
        <location evidence="1">Membrane</location>
        <topology evidence="1">Multi-pass membrane protein</topology>
    </subcellularLocation>
</comment>
<keyword evidence="4" id="KW-0109">Calcium transport</keyword>
<evidence type="ECO:0000256" key="12">
    <source>
        <dbReference type="ARBA" id="ARBA00023180"/>
    </source>
</evidence>
<feature type="compositionally biased region" description="Polar residues" evidence="14">
    <location>
        <begin position="83"/>
        <end position="93"/>
    </location>
</feature>
<dbReference type="PROSITE" id="PS50222">
    <property type="entry name" value="EF_HAND_2"/>
    <property type="match status" value="1"/>
</dbReference>
<dbReference type="InterPro" id="IPR027359">
    <property type="entry name" value="Volt_channel_dom_sf"/>
</dbReference>
<keyword evidence="5" id="KW-0107">Calcium channel</keyword>
<gene>
    <name evidence="17" type="ORF">TTHERM_00122400</name>
</gene>